<feature type="compositionally biased region" description="Polar residues" evidence="1">
    <location>
        <begin position="50"/>
        <end position="63"/>
    </location>
</feature>
<protein>
    <submittedName>
        <fullName evidence="2">Uncharacterized protein</fullName>
    </submittedName>
</protein>
<proteinExistence type="predicted"/>
<feature type="region of interest" description="Disordered" evidence="1">
    <location>
        <begin position="43"/>
        <end position="63"/>
    </location>
</feature>
<gene>
    <name evidence="2" type="ORF">FOC81_01465</name>
</gene>
<dbReference type="Proteomes" id="UP000509782">
    <property type="component" value="Chromosome"/>
</dbReference>
<evidence type="ECO:0000313" key="3">
    <source>
        <dbReference type="Proteomes" id="UP000509782"/>
    </source>
</evidence>
<organism evidence="2 3">
    <name type="scientific">Achromobacter denitrificans</name>
    <name type="common">Alcaligenes denitrificans</name>
    <dbReference type="NCBI Taxonomy" id="32002"/>
    <lineage>
        <taxon>Bacteria</taxon>
        <taxon>Pseudomonadati</taxon>
        <taxon>Pseudomonadota</taxon>
        <taxon>Betaproteobacteria</taxon>
        <taxon>Burkholderiales</taxon>
        <taxon>Alcaligenaceae</taxon>
        <taxon>Achromobacter</taxon>
    </lineage>
</organism>
<name>A0A6N0JEQ8_ACHDE</name>
<dbReference type="EMBL" id="CP054569">
    <property type="protein sequence ID" value="QKQ45453.1"/>
    <property type="molecule type" value="Genomic_DNA"/>
</dbReference>
<reference evidence="2 3" key="1">
    <citation type="submission" date="2020-05" db="EMBL/GenBank/DDBJ databases">
        <title>FDA dAtabase for Regulatory Grade micrObial Sequences (FDA-ARGOS): Supporting development and validation of Infectious Disease Dx tests.</title>
        <authorList>
            <person name="Sproer C."/>
            <person name="Gronow S."/>
            <person name="Severitt S."/>
            <person name="Schroder I."/>
            <person name="Tallon L."/>
            <person name="Sadzewicz L."/>
            <person name="Zhao X."/>
            <person name="Vavikolanu K."/>
            <person name="Mehta A."/>
            <person name="Aluvathingal J."/>
            <person name="Nadendla S."/>
            <person name="Myers T."/>
            <person name="Yan Y."/>
            <person name="Sichtig H."/>
        </authorList>
    </citation>
    <scope>NUCLEOTIDE SEQUENCE [LARGE SCALE GENOMIC DNA]</scope>
    <source>
        <strain evidence="2 3">FDAARGOS_787</strain>
    </source>
</reference>
<sequence length="63" mass="6630">MKSAVLSRVFPGIFLLVTFHHQHSLPLFVAAILVHATGGDAGRQGPTGWNAPSISPPVTGQLQ</sequence>
<dbReference type="AlphaFoldDB" id="A0A6N0JEQ8"/>
<dbReference type="RefSeq" id="WP_123786745.1">
    <property type="nucleotide sequence ID" value="NZ_CP054569.1"/>
</dbReference>
<evidence type="ECO:0000256" key="1">
    <source>
        <dbReference type="SAM" id="MobiDB-lite"/>
    </source>
</evidence>
<accession>A0A6N0JEQ8</accession>
<evidence type="ECO:0000313" key="2">
    <source>
        <dbReference type="EMBL" id="QKQ45453.1"/>
    </source>
</evidence>